<sequence length="114" mass="13354">MLKHQKLHLRNLLRSLPLHQNKSLRRYQQAFQGVREIIISELKARTLAISSRTDLQRRCTLPLEVVPPLATSLGMVVSDCDAAVWIARAILLRTKKKRTKKRNYRCFKRVYESN</sequence>
<evidence type="ECO:0000313" key="1">
    <source>
        <dbReference type="EMBL" id="ONK76377.1"/>
    </source>
</evidence>
<proteinExistence type="predicted"/>
<evidence type="ECO:0000313" key="2">
    <source>
        <dbReference type="Proteomes" id="UP000243459"/>
    </source>
</evidence>
<dbReference type="Proteomes" id="UP000243459">
    <property type="component" value="Chromosome 3"/>
</dbReference>
<keyword evidence="2" id="KW-1185">Reference proteome</keyword>
<organism evidence="1 2">
    <name type="scientific">Asparagus officinalis</name>
    <name type="common">Garden asparagus</name>
    <dbReference type="NCBI Taxonomy" id="4686"/>
    <lineage>
        <taxon>Eukaryota</taxon>
        <taxon>Viridiplantae</taxon>
        <taxon>Streptophyta</taxon>
        <taxon>Embryophyta</taxon>
        <taxon>Tracheophyta</taxon>
        <taxon>Spermatophyta</taxon>
        <taxon>Magnoliopsida</taxon>
        <taxon>Liliopsida</taxon>
        <taxon>Asparagales</taxon>
        <taxon>Asparagaceae</taxon>
        <taxon>Asparagoideae</taxon>
        <taxon>Asparagus</taxon>
    </lineage>
</organism>
<dbReference type="AlphaFoldDB" id="A0A5P1FG48"/>
<accession>A0A5P1FG48</accession>
<protein>
    <submittedName>
        <fullName evidence="1">Uncharacterized protein</fullName>
    </submittedName>
</protein>
<name>A0A5P1FG48_ASPOF</name>
<reference evidence="2" key="1">
    <citation type="journal article" date="2017" name="Nat. Commun.">
        <title>The asparagus genome sheds light on the origin and evolution of a young Y chromosome.</title>
        <authorList>
            <person name="Harkess A."/>
            <person name="Zhou J."/>
            <person name="Xu C."/>
            <person name="Bowers J.E."/>
            <person name="Van der Hulst R."/>
            <person name="Ayyampalayam S."/>
            <person name="Mercati F."/>
            <person name="Riccardi P."/>
            <person name="McKain M.R."/>
            <person name="Kakrana A."/>
            <person name="Tang H."/>
            <person name="Ray J."/>
            <person name="Groenendijk J."/>
            <person name="Arikit S."/>
            <person name="Mathioni S.M."/>
            <person name="Nakano M."/>
            <person name="Shan H."/>
            <person name="Telgmann-Rauber A."/>
            <person name="Kanno A."/>
            <person name="Yue Z."/>
            <person name="Chen H."/>
            <person name="Li W."/>
            <person name="Chen Y."/>
            <person name="Xu X."/>
            <person name="Zhang Y."/>
            <person name="Luo S."/>
            <person name="Chen H."/>
            <person name="Gao J."/>
            <person name="Mao Z."/>
            <person name="Pires J.C."/>
            <person name="Luo M."/>
            <person name="Kudrna D."/>
            <person name="Wing R.A."/>
            <person name="Meyers B.C."/>
            <person name="Yi K."/>
            <person name="Kong H."/>
            <person name="Lavrijsen P."/>
            <person name="Sunseri F."/>
            <person name="Falavigna A."/>
            <person name="Ye Y."/>
            <person name="Leebens-Mack J.H."/>
            <person name="Chen G."/>
        </authorList>
    </citation>
    <scope>NUCLEOTIDE SEQUENCE [LARGE SCALE GENOMIC DNA]</scope>
    <source>
        <strain evidence="2">cv. DH0086</strain>
    </source>
</reference>
<dbReference type="EMBL" id="CM007383">
    <property type="protein sequence ID" value="ONK76377.1"/>
    <property type="molecule type" value="Genomic_DNA"/>
</dbReference>
<gene>
    <name evidence="1" type="ORF">A4U43_C03F27050</name>
</gene>
<dbReference type="Gramene" id="ONK76377">
    <property type="protein sequence ID" value="ONK76377"/>
    <property type="gene ID" value="A4U43_C03F27050"/>
</dbReference>